<evidence type="ECO:0000313" key="3">
    <source>
        <dbReference type="Proteomes" id="UP000245207"/>
    </source>
</evidence>
<comment type="caution">
    <text evidence="2">The sequence shown here is derived from an EMBL/GenBank/DDBJ whole genome shotgun (WGS) entry which is preliminary data.</text>
</comment>
<evidence type="ECO:0000313" key="2">
    <source>
        <dbReference type="EMBL" id="PWA88352.1"/>
    </source>
</evidence>
<dbReference type="EMBL" id="PKPP01000822">
    <property type="protein sequence ID" value="PWA88352.1"/>
    <property type="molecule type" value="Genomic_DNA"/>
</dbReference>
<keyword evidence="2" id="KW-0067">ATP-binding</keyword>
<feature type="compositionally biased region" description="Basic and acidic residues" evidence="1">
    <location>
        <begin position="109"/>
        <end position="124"/>
    </location>
</feature>
<dbReference type="PANTHER" id="PTHR45786">
    <property type="entry name" value="DNA BINDING PROTEIN-LIKE"/>
    <property type="match status" value="1"/>
</dbReference>
<reference evidence="2 3" key="1">
    <citation type="journal article" date="2018" name="Mol. Plant">
        <title>The genome of Artemisia annua provides insight into the evolution of Asteraceae family and artemisinin biosynthesis.</title>
        <authorList>
            <person name="Shen Q."/>
            <person name="Zhang L."/>
            <person name="Liao Z."/>
            <person name="Wang S."/>
            <person name="Yan T."/>
            <person name="Shi P."/>
            <person name="Liu M."/>
            <person name="Fu X."/>
            <person name="Pan Q."/>
            <person name="Wang Y."/>
            <person name="Lv Z."/>
            <person name="Lu X."/>
            <person name="Zhang F."/>
            <person name="Jiang W."/>
            <person name="Ma Y."/>
            <person name="Chen M."/>
            <person name="Hao X."/>
            <person name="Li L."/>
            <person name="Tang Y."/>
            <person name="Lv G."/>
            <person name="Zhou Y."/>
            <person name="Sun X."/>
            <person name="Brodelius P.E."/>
            <person name="Rose J.K.C."/>
            <person name="Tang K."/>
        </authorList>
    </citation>
    <scope>NUCLEOTIDE SEQUENCE [LARGE SCALE GENOMIC DNA]</scope>
    <source>
        <strain evidence="3">cv. Huhao1</strain>
        <tissue evidence="2">Leaf</tissue>
    </source>
</reference>
<dbReference type="AlphaFoldDB" id="A0A2U1PRK8"/>
<keyword evidence="2" id="KW-0378">Hydrolase</keyword>
<gene>
    <name evidence="2" type="ORF">CTI12_AA119120</name>
</gene>
<keyword evidence="2" id="KW-0347">Helicase</keyword>
<feature type="region of interest" description="Disordered" evidence="1">
    <location>
        <begin position="109"/>
        <end position="138"/>
    </location>
</feature>
<dbReference type="PANTHER" id="PTHR45786:SF74">
    <property type="entry name" value="ATP-DEPENDENT DNA HELICASE"/>
    <property type="match status" value="1"/>
</dbReference>
<protein>
    <submittedName>
        <fullName evidence="2">DNA helicase Pif1-like protein</fullName>
    </submittedName>
</protein>
<proteinExistence type="predicted"/>
<dbReference type="Proteomes" id="UP000245207">
    <property type="component" value="Unassembled WGS sequence"/>
</dbReference>
<dbReference type="GO" id="GO:0004386">
    <property type="term" value="F:helicase activity"/>
    <property type="evidence" value="ECO:0007669"/>
    <property type="project" value="UniProtKB-KW"/>
</dbReference>
<dbReference type="STRING" id="35608.A0A2U1PRK8"/>
<name>A0A2U1PRK8_ARTAN</name>
<organism evidence="2 3">
    <name type="scientific">Artemisia annua</name>
    <name type="common">Sweet wormwood</name>
    <dbReference type="NCBI Taxonomy" id="35608"/>
    <lineage>
        <taxon>Eukaryota</taxon>
        <taxon>Viridiplantae</taxon>
        <taxon>Streptophyta</taxon>
        <taxon>Embryophyta</taxon>
        <taxon>Tracheophyta</taxon>
        <taxon>Spermatophyta</taxon>
        <taxon>Magnoliopsida</taxon>
        <taxon>eudicotyledons</taxon>
        <taxon>Gunneridae</taxon>
        <taxon>Pentapetalae</taxon>
        <taxon>asterids</taxon>
        <taxon>campanulids</taxon>
        <taxon>Asterales</taxon>
        <taxon>Asteraceae</taxon>
        <taxon>Asteroideae</taxon>
        <taxon>Anthemideae</taxon>
        <taxon>Artemisiinae</taxon>
        <taxon>Artemisia</taxon>
    </lineage>
</organism>
<keyword evidence="2" id="KW-0547">Nucleotide-binding</keyword>
<evidence type="ECO:0000256" key="1">
    <source>
        <dbReference type="SAM" id="MobiDB-lite"/>
    </source>
</evidence>
<sequence length="380" mass="42358">MLSADSGCAVPAFPVYQASATSMPVQVTTVDGLVSTFTVNNILPRVSDNTQYSSAYEGSFTGEAGFRVGEGSSVAPMVLDFSAAVTSDVSTAPAQISTAATRRIRQRVAREPVNRQRARAEQPHGMDSNNSPAQGPIVPPQREGAPIEYKYFGRCDQVCQHCHATFWLEEKRTGLPASAAPQYQRCCVGGRAILRGFCPANDDTPRFLQMYIYDTEHEVQNMLSHSDPYERQSLREDVIEGLIEFLDGNNALVRLFRTARDKLREADIPSFHIRLFGVVGANQYELPTADSIGAIVYKGGPESATDYDVVIERHSREPESVNKLHPQYMALQFPILFIYGEEGYHLNLTLKNSDTFDTQHEKKMTMKIYYAYQLFDRLGS</sequence>
<accession>A0A2U1PRK8</accession>
<keyword evidence="3" id="KW-1185">Reference proteome</keyword>